<name>A0ABT5SEF2_9FLAO</name>
<organism evidence="1 2">
    <name type="scientific">Polaribacter ponticola</name>
    <dbReference type="NCBI Taxonomy" id="2978475"/>
    <lineage>
        <taxon>Bacteria</taxon>
        <taxon>Pseudomonadati</taxon>
        <taxon>Bacteroidota</taxon>
        <taxon>Flavobacteriia</taxon>
        <taxon>Flavobacteriales</taxon>
        <taxon>Flavobacteriaceae</taxon>
    </lineage>
</organism>
<dbReference type="RefSeq" id="WP_274270521.1">
    <property type="nucleotide sequence ID" value="NZ_JAOSLC020000003.1"/>
</dbReference>
<accession>A0ABT5SEF2</accession>
<proteinExistence type="predicted"/>
<gene>
    <name evidence="1" type="ORF">N5A56_014995</name>
</gene>
<sequence length="65" mass="7434">MANTDKDITLTFNVNKDEELDLILNEVSFDLLTNSNFSINPRSEEMMPMPFVTNDAIIISKKLKI</sequence>
<reference evidence="1" key="1">
    <citation type="submission" date="2023-02" db="EMBL/GenBank/DDBJ databases">
        <title>Polaribacter ponticola sp. nov., isolated from seawater.</title>
        <authorList>
            <person name="Baek J.H."/>
            <person name="Kim J.M."/>
            <person name="Choi D.G."/>
            <person name="Jeon C.O."/>
        </authorList>
    </citation>
    <scope>NUCLEOTIDE SEQUENCE</scope>
    <source>
        <strain evidence="1">MSW5</strain>
    </source>
</reference>
<evidence type="ECO:0000313" key="2">
    <source>
        <dbReference type="Proteomes" id="UP001151478"/>
    </source>
</evidence>
<keyword evidence="2" id="KW-1185">Reference proteome</keyword>
<dbReference type="EMBL" id="JAOSLC020000003">
    <property type="protein sequence ID" value="MDD7915647.1"/>
    <property type="molecule type" value="Genomic_DNA"/>
</dbReference>
<protein>
    <submittedName>
        <fullName evidence="1">Uncharacterized protein</fullName>
    </submittedName>
</protein>
<evidence type="ECO:0000313" key="1">
    <source>
        <dbReference type="EMBL" id="MDD7915647.1"/>
    </source>
</evidence>
<dbReference type="Proteomes" id="UP001151478">
    <property type="component" value="Unassembled WGS sequence"/>
</dbReference>
<comment type="caution">
    <text evidence="1">The sequence shown here is derived from an EMBL/GenBank/DDBJ whole genome shotgun (WGS) entry which is preliminary data.</text>
</comment>